<proteinExistence type="predicted"/>
<sequence length="199" mass="22311">MLRITFNNANGGIRSGQDTTRLDDILQMLHQTQATDTESSENQFVQSVDRSLFDEGVRHHRHLERLLRRASPLCSTPVKTAQAGKILGLFAMLGFVHLMASMFESNAKSLEELFVSKRDVIRLLVDTGHVDVNAQSRTMSESVAGLKARGWTAIEDEPDPGLNTALHELAMGRHWWGVRQTIVYLLSKGADREMINEAR</sequence>
<evidence type="ECO:0000313" key="1">
    <source>
        <dbReference type="EMBL" id="ROV92903.1"/>
    </source>
</evidence>
<keyword evidence="2" id="KW-1185">Reference proteome</keyword>
<gene>
    <name evidence="1" type="ORF">VSDG_06360</name>
</gene>
<dbReference type="OrthoDB" id="21416at2759"/>
<dbReference type="STRING" id="252740.A0A423VPF4"/>
<dbReference type="AlphaFoldDB" id="A0A423VPF4"/>
<organism evidence="1 2">
    <name type="scientific">Cytospora chrysosperma</name>
    <name type="common">Cytospora canker fungus</name>
    <name type="synonym">Sphaeria chrysosperma</name>
    <dbReference type="NCBI Taxonomy" id="252740"/>
    <lineage>
        <taxon>Eukaryota</taxon>
        <taxon>Fungi</taxon>
        <taxon>Dikarya</taxon>
        <taxon>Ascomycota</taxon>
        <taxon>Pezizomycotina</taxon>
        <taxon>Sordariomycetes</taxon>
        <taxon>Sordariomycetidae</taxon>
        <taxon>Diaporthales</taxon>
        <taxon>Cytosporaceae</taxon>
        <taxon>Cytospora</taxon>
    </lineage>
</organism>
<comment type="caution">
    <text evidence="1">The sequence shown here is derived from an EMBL/GenBank/DDBJ whole genome shotgun (WGS) entry which is preliminary data.</text>
</comment>
<name>A0A423VPF4_CYTCH</name>
<dbReference type="EMBL" id="LJZO01000035">
    <property type="protein sequence ID" value="ROV92903.1"/>
    <property type="molecule type" value="Genomic_DNA"/>
</dbReference>
<dbReference type="Proteomes" id="UP000284375">
    <property type="component" value="Unassembled WGS sequence"/>
</dbReference>
<protein>
    <submittedName>
        <fullName evidence="1">Uncharacterized protein</fullName>
    </submittedName>
</protein>
<reference evidence="1 2" key="1">
    <citation type="submission" date="2015-09" db="EMBL/GenBank/DDBJ databases">
        <title>Host preference determinants of Valsa canker pathogens revealed by comparative genomics.</title>
        <authorList>
            <person name="Yin Z."/>
            <person name="Huang L."/>
        </authorList>
    </citation>
    <scope>NUCLEOTIDE SEQUENCE [LARGE SCALE GENOMIC DNA]</scope>
    <source>
        <strain evidence="1 2">YSFL</strain>
    </source>
</reference>
<accession>A0A423VPF4</accession>
<evidence type="ECO:0000313" key="2">
    <source>
        <dbReference type="Proteomes" id="UP000284375"/>
    </source>
</evidence>